<reference evidence="2" key="1">
    <citation type="submission" date="2020-05" db="EMBL/GenBank/DDBJ databases">
        <title>Mycena genomes resolve the evolution of fungal bioluminescence.</title>
        <authorList>
            <person name="Tsai I.J."/>
        </authorList>
    </citation>
    <scope>NUCLEOTIDE SEQUENCE</scope>
    <source>
        <strain evidence="2">CCC161011</strain>
    </source>
</reference>
<dbReference type="AlphaFoldDB" id="A0A8H6XPC5"/>
<evidence type="ECO:0000313" key="2">
    <source>
        <dbReference type="EMBL" id="KAF7344294.1"/>
    </source>
</evidence>
<protein>
    <submittedName>
        <fullName evidence="2">Uncharacterized protein</fullName>
    </submittedName>
</protein>
<proteinExistence type="predicted"/>
<dbReference type="EMBL" id="JACAZI010000015">
    <property type="protein sequence ID" value="KAF7344294.1"/>
    <property type="molecule type" value="Genomic_DNA"/>
</dbReference>
<organism evidence="2 3">
    <name type="scientific">Mycena venus</name>
    <dbReference type="NCBI Taxonomy" id="2733690"/>
    <lineage>
        <taxon>Eukaryota</taxon>
        <taxon>Fungi</taxon>
        <taxon>Dikarya</taxon>
        <taxon>Basidiomycota</taxon>
        <taxon>Agaricomycotina</taxon>
        <taxon>Agaricomycetes</taxon>
        <taxon>Agaricomycetidae</taxon>
        <taxon>Agaricales</taxon>
        <taxon>Marasmiineae</taxon>
        <taxon>Mycenaceae</taxon>
        <taxon>Mycena</taxon>
    </lineage>
</organism>
<keyword evidence="3" id="KW-1185">Reference proteome</keyword>
<evidence type="ECO:0000256" key="1">
    <source>
        <dbReference type="SAM" id="MobiDB-lite"/>
    </source>
</evidence>
<evidence type="ECO:0000313" key="3">
    <source>
        <dbReference type="Proteomes" id="UP000620124"/>
    </source>
</evidence>
<sequence>MYEFYALTFPERRPRSMLCSNINYGVPITAPLYKLVGPRTWFTLSHFVYHQLESFLAPPSPKPAVPSRFQVSVSLSSGFSTALAFFFTSPNRIESLPSFIRRTVSAFLPPLSYKSLSAFGTYLEAFIANSSIWCVQCLILPSFIAFVLKLRPSPCRLPAQFPPCRSTASGSASRRPRPDFPDSGWPLGANLASLPRLGGRVRVVRTDAEKEEAKGKRAMNKTFKENRTQWEPNLPKPWIEGCIPPFAMLLERMSCSKNGANKAFSLTENEFLTLLHESIPSSLKTYFALADAKPQQRRQLAAGALLEGGVDGGYLRVLRWENDEGGRKMANFLVHP</sequence>
<gene>
    <name evidence="2" type="ORF">MVEN_01720900</name>
</gene>
<name>A0A8H6XPC5_9AGAR</name>
<comment type="caution">
    <text evidence="2">The sequence shown here is derived from an EMBL/GenBank/DDBJ whole genome shotgun (WGS) entry which is preliminary data.</text>
</comment>
<feature type="region of interest" description="Disordered" evidence="1">
    <location>
        <begin position="165"/>
        <end position="184"/>
    </location>
</feature>
<dbReference type="Proteomes" id="UP000620124">
    <property type="component" value="Unassembled WGS sequence"/>
</dbReference>
<dbReference type="OrthoDB" id="3051604at2759"/>
<accession>A0A8H6XPC5</accession>